<keyword evidence="7" id="KW-1185">Reference proteome</keyword>
<dbReference type="PANTHER" id="PTHR12905:SF0">
    <property type="entry name" value="CALCINEURIN-LIKE PHOSPHOESTERASE DOMAIN-CONTAINING PROTEIN"/>
    <property type="match status" value="1"/>
</dbReference>
<reference evidence="6 7" key="2">
    <citation type="submission" date="2024-05" db="EMBL/GenBank/DDBJ databases">
        <authorList>
            <person name="Chen Y."/>
            <person name="Shah S."/>
            <person name="Dougan E. K."/>
            <person name="Thang M."/>
            <person name="Chan C."/>
        </authorList>
    </citation>
    <scope>NUCLEOTIDE SEQUENCE [LARGE SCALE GENOMIC DNA]</scope>
</reference>
<dbReference type="EMBL" id="CAMXCT020006013">
    <property type="protein sequence ID" value="CAL1167146.1"/>
    <property type="molecule type" value="Genomic_DNA"/>
</dbReference>
<dbReference type="Proteomes" id="UP001152797">
    <property type="component" value="Unassembled WGS sequence"/>
</dbReference>
<evidence type="ECO:0000313" key="7">
    <source>
        <dbReference type="Proteomes" id="UP001152797"/>
    </source>
</evidence>
<accession>A0A9P1DQP8</accession>
<evidence type="ECO:0000256" key="3">
    <source>
        <dbReference type="SAM" id="MobiDB-lite"/>
    </source>
</evidence>
<dbReference type="InterPro" id="IPR029052">
    <property type="entry name" value="Metallo-depent_PP-like"/>
</dbReference>
<dbReference type="EMBL" id="CAMXCT010006013">
    <property type="protein sequence ID" value="CAI4013771.1"/>
    <property type="molecule type" value="Genomic_DNA"/>
</dbReference>
<feature type="domain" description="Letm1 RBD" evidence="4">
    <location>
        <begin position="146"/>
        <end position="380"/>
    </location>
</feature>
<dbReference type="SUPFAM" id="SSF56300">
    <property type="entry name" value="Metallo-dependent phosphatases"/>
    <property type="match status" value="1"/>
</dbReference>
<feature type="region of interest" description="Disordered" evidence="3">
    <location>
        <begin position="527"/>
        <end position="558"/>
    </location>
</feature>
<dbReference type="GO" id="GO:0043022">
    <property type="term" value="F:ribosome binding"/>
    <property type="evidence" value="ECO:0007669"/>
    <property type="project" value="InterPro"/>
</dbReference>
<feature type="coiled-coil region" evidence="2">
    <location>
        <begin position="353"/>
        <end position="387"/>
    </location>
</feature>
<gene>
    <name evidence="5" type="ORF">C1SCF055_LOCUS38717</name>
</gene>
<evidence type="ECO:0000313" key="5">
    <source>
        <dbReference type="EMBL" id="CAI4013771.1"/>
    </source>
</evidence>
<dbReference type="InterPro" id="IPR051693">
    <property type="entry name" value="UPF0046_metallophosphoest"/>
</dbReference>
<dbReference type="GO" id="GO:0016787">
    <property type="term" value="F:hydrolase activity"/>
    <property type="evidence" value="ECO:0007669"/>
    <property type="project" value="InterPro"/>
</dbReference>
<proteinExistence type="predicted"/>
<evidence type="ECO:0000313" key="6">
    <source>
        <dbReference type="EMBL" id="CAL4801083.1"/>
    </source>
</evidence>
<sequence>MALRVVVVSDTHNQHQKLEVPDGDILIHCGDMTNRGSAPELQEVNAWFEELPHRHKLVISGNMDKRWESQPSKSARAKFLPAVTYLEDEVIEIEGLRVYASPFTPKFCGVFQLDGQKEAEEKWSSIPEDLDILVTHGPPSGILDNVGRGIHAGCPELLKRVQRVTPQYHFFGHIHEDGGKQLTEGSTTFVNAAQHVMVFDTAGFAETSMLLIVRRIELQRFQREASYAMRSSAFWQGHLEVQLRHHITNLRREDRDLFWEGIESLKGEELIDVCRRRAIRFHGVTDEEMRDDLNRWLRLSANHRQVPTSMLLWIQSFYLRDRTEDESSTEALKLKVQEQEVIENPEEAFLSFAERQKEAVDKMQQKLEDLQREITEVTEQNQDVLNEASEVAAPQRADGALEACANCGHMLQADSVYCRKCGHKREQADLDYDDPEGEKRRMLQILRKVEEDLDLYKQVVQKQRSMMERQLRYLFSMRDTTPTCQKDADVILLDQRVRLLEMIGSFQQNAEEIDQLFNDKVSKEAETVVSSSVWDDYDLPGEPSRTTEDRASRASSPP</sequence>
<dbReference type="Pfam" id="PF00149">
    <property type="entry name" value="Metallophos"/>
    <property type="match status" value="1"/>
</dbReference>
<name>A0A9P1DQP8_9DINO</name>
<dbReference type="EMBL" id="CAMXCT030006013">
    <property type="protein sequence ID" value="CAL4801083.1"/>
    <property type="molecule type" value="Genomic_DNA"/>
</dbReference>
<dbReference type="PANTHER" id="PTHR12905">
    <property type="entry name" value="METALLOPHOSPHOESTERASE"/>
    <property type="match status" value="1"/>
</dbReference>
<dbReference type="AlphaFoldDB" id="A0A9P1DQP8"/>
<evidence type="ECO:0000259" key="4">
    <source>
        <dbReference type="PROSITE" id="PS51758"/>
    </source>
</evidence>
<keyword evidence="2" id="KW-0175">Coiled coil</keyword>
<keyword evidence="1" id="KW-0496">Mitochondrion</keyword>
<comment type="caution">
    <text evidence="5">The sequence shown here is derived from an EMBL/GenBank/DDBJ whole genome shotgun (WGS) entry which is preliminary data.</text>
</comment>
<dbReference type="Gene3D" id="3.60.21.10">
    <property type="match status" value="1"/>
</dbReference>
<dbReference type="OrthoDB" id="411666at2759"/>
<dbReference type="InterPro" id="IPR033122">
    <property type="entry name" value="LETM1-like_RBD"/>
</dbReference>
<dbReference type="PROSITE" id="PS51758">
    <property type="entry name" value="LETM1_RBD"/>
    <property type="match status" value="1"/>
</dbReference>
<organism evidence="5">
    <name type="scientific">Cladocopium goreaui</name>
    <dbReference type="NCBI Taxonomy" id="2562237"/>
    <lineage>
        <taxon>Eukaryota</taxon>
        <taxon>Sar</taxon>
        <taxon>Alveolata</taxon>
        <taxon>Dinophyceae</taxon>
        <taxon>Suessiales</taxon>
        <taxon>Symbiodiniaceae</taxon>
        <taxon>Cladocopium</taxon>
    </lineage>
</organism>
<evidence type="ECO:0000256" key="2">
    <source>
        <dbReference type="SAM" id="Coils"/>
    </source>
</evidence>
<reference evidence="5" key="1">
    <citation type="submission" date="2022-10" db="EMBL/GenBank/DDBJ databases">
        <authorList>
            <person name="Chen Y."/>
            <person name="Dougan E. K."/>
            <person name="Chan C."/>
            <person name="Rhodes N."/>
            <person name="Thang M."/>
        </authorList>
    </citation>
    <scope>NUCLEOTIDE SEQUENCE</scope>
</reference>
<protein>
    <submittedName>
        <fullName evidence="6">UPF0046 protein K07C11.7</fullName>
    </submittedName>
</protein>
<evidence type="ECO:0000256" key="1">
    <source>
        <dbReference type="PROSITE-ProRule" id="PRU01094"/>
    </source>
</evidence>
<dbReference type="InterPro" id="IPR004843">
    <property type="entry name" value="Calcineurin-like_PHP"/>
</dbReference>
<dbReference type="Pfam" id="PF07766">
    <property type="entry name" value="LETM1_RBD"/>
    <property type="match status" value="1"/>
</dbReference>
<dbReference type="CDD" id="cd07379">
    <property type="entry name" value="MPP_239FB"/>
    <property type="match status" value="1"/>
</dbReference>